<dbReference type="Gene3D" id="3.40.50.1000">
    <property type="entry name" value="HAD superfamily/HAD-like"/>
    <property type="match status" value="1"/>
</dbReference>
<dbReference type="NCBIfam" id="TIGR01494">
    <property type="entry name" value="ATPase_P-type"/>
    <property type="match status" value="3"/>
</dbReference>
<dbReference type="InterPro" id="IPR044492">
    <property type="entry name" value="P_typ_ATPase_HD_dom"/>
</dbReference>
<dbReference type="Pfam" id="PF00689">
    <property type="entry name" value="Cation_ATPase_C"/>
    <property type="match status" value="1"/>
</dbReference>
<dbReference type="GO" id="GO:0006874">
    <property type="term" value="P:intracellular calcium ion homeostasis"/>
    <property type="evidence" value="ECO:0007669"/>
    <property type="project" value="TreeGrafter"/>
</dbReference>
<dbReference type="SUPFAM" id="SSF81653">
    <property type="entry name" value="Calcium ATPase, transduction domain A"/>
    <property type="match status" value="1"/>
</dbReference>
<dbReference type="SMART" id="SM00831">
    <property type="entry name" value="Cation_ATPase_N"/>
    <property type="match status" value="1"/>
</dbReference>
<dbReference type="Pfam" id="PF00690">
    <property type="entry name" value="Cation_ATPase_N"/>
    <property type="match status" value="1"/>
</dbReference>
<feature type="transmembrane region" description="Helical" evidence="14">
    <location>
        <begin position="1008"/>
        <end position="1029"/>
    </location>
</feature>
<dbReference type="GO" id="GO:0016887">
    <property type="term" value="F:ATP hydrolysis activity"/>
    <property type="evidence" value="ECO:0007669"/>
    <property type="project" value="InterPro"/>
</dbReference>
<feature type="compositionally biased region" description="Basic and acidic residues" evidence="15">
    <location>
        <begin position="272"/>
        <end position="288"/>
    </location>
</feature>
<keyword evidence="7 14" id="KW-0106">Calcium</keyword>
<dbReference type="InterPro" id="IPR023299">
    <property type="entry name" value="ATPase_P-typ_cyto_dom_N"/>
</dbReference>
<feature type="transmembrane region" description="Helical" evidence="14">
    <location>
        <begin position="352"/>
        <end position="373"/>
    </location>
</feature>
<sequence>MLMSSTDEISIWTRRVPSTHRAKALFRFQRMTEKVATKENGSPFSISPDVLSDIVQSKDPRELHSVGGLRGLEKALRTDLQSGLSVDETYLDHTSHDSHPRHVHSATDDHAFTDRKKFLGDNFLPTRKPPGFLWLMWMAYNDPVLFLLTGAAVVSLALGLYQTFGTPHSPGNPPVEWVEGVSILVAVVVIILASAINDFQKELKFRKLNKKKEDRNVWVIRSARTQEIRISNVLVGDIVHIQPGDIAPADGVLIRGHQVKCDESSLTGESEPVDKHPFKTLPEPKAEQDISTGRMETDPFIFSHTKIVEGVGDFLVLATGSKSSHGRILSSLDEDDGFTPLQQRLSVLAKRISQLGGAAALVLFVILFIRFLVNLRHSTHTSTEKGQSFLNVFILALTIVVIAVPEGLPLAVTLALSFATNRMIKDHNLVRQLRACETMGNATDICSDKTGTLTQNRMTVMTGFFNPSMHGAHSQMGSSKEFDHQSVGERMRSLPHELKSLLKDSIMVNSTAIEGQEGDDHRQFYGSQTEAALLRFSQDHLGLGRLDDERANIRVLGLLPFDSTRKYMVTIIQLDGNRCRVFVKGAAELLLGRCTGGAAPTPDVQAHPISRELADEARGFIEKSAMRSLRTIALCYCDLDNWTLGEDGDIDQFNDVLQSLTLLGLFGIQDPLRADAWDAVQACRGAGINVRMVTGDNLLTAKAIAAECGIVNDPEDLILDAQDFRSMDEIRQRETVPNLKVLARSRPDDKRVLVQRLKELGRVVAVTGDGTNDAPALAAADVGFSMGIQGTEIAREASSIVLMNDTFSSIVKAIMWGRAVGDAIKKFLQFQITITFTSVGLAFVSAVANSEQESVLTPVQLMWVNLFQDTLAALALATDPPTRRVLNRYPEPKSSSLINAQMWKMIIGQSIYQMVVTLVLYFAGAAIFSYHTEHEMQQLQTAVFNTYVWMQIFNMYNNRQIERSFNLLEGVTRNWLFIAITSIMMGVQILVSFVGGRAFSVVRMTGDQWAYSLVLGFISIPVGFVLQAVPDCVVEKPMAMLERLWHRISKRNSSATSSP</sequence>
<feature type="transmembrane region" description="Helical" evidence="14">
    <location>
        <begin position="393"/>
        <end position="419"/>
    </location>
</feature>
<dbReference type="InterPro" id="IPR008250">
    <property type="entry name" value="ATPase_P-typ_transduc_dom_A_sf"/>
</dbReference>
<evidence type="ECO:0000256" key="13">
    <source>
        <dbReference type="ARBA" id="ARBA00023136"/>
    </source>
</evidence>
<dbReference type="FunFam" id="2.70.150.10:FF:000028">
    <property type="entry name" value="Calcium-transporting ATPase"/>
    <property type="match status" value="1"/>
</dbReference>
<dbReference type="FunFam" id="3.40.50.1000:FF:000193">
    <property type="entry name" value="Plasma membrane calcium-transporting ATPase 2"/>
    <property type="match status" value="1"/>
</dbReference>
<dbReference type="SFLD" id="SFLDS00003">
    <property type="entry name" value="Haloacid_Dehalogenase"/>
    <property type="match status" value="1"/>
</dbReference>
<dbReference type="InterPro" id="IPR006408">
    <property type="entry name" value="P-type_ATPase_IIB"/>
</dbReference>
<feature type="region of interest" description="Disordered" evidence="15">
    <location>
        <begin position="264"/>
        <end position="290"/>
    </location>
</feature>
<evidence type="ECO:0000256" key="12">
    <source>
        <dbReference type="ARBA" id="ARBA00023065"/>
    </source>
</evidence>
<feature type="transmembrane region" description="Helical" evidence="14">
    <location>
        <begin position="181"/>
        <end position="199"/>
    </location>
</feature>
<dbReference type="PRINTS" id="PR00120">
    <property type="entry name" value="HATPASE"/>
</dbReference>
<comment type="caution">
    <text evidence="14">Lacks conserved residue(s) required for the propagation of feature annotation.</text>
</comment>
<feature type="transmembrane region" description="Helical" evidence="14">
    <location>
        <begin position="144"/>
        <end position="161"/>
    </location>
</feature>
<dbReference type="SUPFAM" id="SSF81665">
    <property type="entry name" value="Calcium ATPase, transmembrane domain M"/>
    <property type="match status" value="1"/>
</dbReference>
<dbReference type="GO" id="GO:0012505">
    <property type="term" value="C:endomembrane system"/>
    <property type="evidence" value="ECO:0007669"/>
    <property type="project" value="UniProtKB-SubCell"/>
</dbReference>
<dbReference type="EMBL" id="JAPQKO010000001">
    <property type="protein sequence ID" value="KAJ5184032.1"/>
    <property type="molecule type" value="Genomic_DNA"/>
</dbReference>
<keyword evidence="18" id="KW-1185">Reference proteome</keyword>
<evidence type="ECO:0000256" key="6">
    <source>
        <dbReference type="ARBA" id="ARBA00022741"/>
    </source>
</evidence>
<evidence type="ECO:0000259" key="16">
    <source>
        <dbReference type="SMART" id="SM00831"/>
    </source>
</evidence>
<dbReference type="GO" id="GO:0005886">
    <property type="term" value="C:plasma membrane"/>
    <property type="evidence" value="ECO:0007669"/>
    <property type="project" value="TreeGrafter"/>
</dbReference>
<feature type="domain" description="Cation-transporting P-type ATPase N-terminal" evidence="16">
    <location>
        <begin position="62"/>
        <end position="160"/>
    </location>
</feature>
<dbReference type="InterPro" id="IPR001757">
    <property type="entry name" value="P_typ_ATPase"/>
</dbReference>
<evidence type="ECO:0000256" key="2">
    <source>
        <dbReference type="ARBA" id="ARBA00022448"/>
    </source>
</evidence>
<dbReference type="InterPro" id="IPR023298">
    <property type="entry name" value="ATPase_P-typ_TM_dom_sf"/>
</dbReference>
<keyword evidence="4 14" id="KW-0812">Transmembrane</keyword>
<dbReference type="PANTHER" id="PTHR24093:SF369">
    <property type="entry name" value="CALCIUM-TRANSPORTING ATPASE"/>
    <property type="match status" value="1"/>
</dbReference>
<dbReference type="Gene3D" id="1.20.1110.10">
    <property type="entry name" value="Calcium-transporting ATPase, transmembrane domain"/>
    <property type="match status" value="1"/>
</dbReference>
<dbReference type="Pfam" id="PF13246">
    <property type="entry name" value="Cation_ATPase"/>
    <property type="match status" value="1"/>
</dbReference>
<comment type="catalytic activity">
    <reaction evidence="14">
        <text>Ca(2+)(in) + ATP + H2O = Ca(2+)(out) + ADP + phosphate + H(+)</text>
        <dbReference type="Rhea" id="RHEA:18105"/>
        <dbReference type="ChEBI" id="CHEBI:15377"/>
        <dbReference type="ChEBI" id="CHEBI:15378"/>
        <dbReference type="ChEBI" id="CHEBI:29108"/>
        <dbReference type="ChEBI" id="CHEBI:30616"/>
        <dbReference type="ChEBI" id="CHEBI:43474"/>
        <dbReference type="ChEBI" id="CHEBI:456216"/>
        <dbReference type="EC" id="7.2.2.10"/>
    </reaction>
</comment>
<comment type="similarity">
    <text evidence="14">Belongs to the cation transport ATPase (P-type) (TC 3.A.3) family.</text>
</comment>
<organism evidence="17 18">
    <name type="scientific">Penicillium capsulatum</name>
    <dbReference type="NCBI Taxonomy" id="69766"/>
    <lineage>
        <taxon>Eukaryota</taxon>
        <taxon>Fungi</taxon>
        <taxon>Dikarya</taxon>
        <taxon>Ascomycota</taxon>
        <taxon>Pezizomycotina</taxon>
        <taxon>Eurotiomycetes</taxon>
        <taxon>Eurotiomycetidae</taxon>
        <taxon>Eurotiales</taxon>
        <taxon>Aspergillaceae</taxon>
        <taxon>Penicillium</taxon>
    </lineage>
</organism>
<evidence type="ECO:0000256" key="1">
    <source>
        <dbReference type="ARBA" id="ARBA00004127"/>
    </source>
</evidence>
<keyword evidence="2 14" id="KW-0813">Transport</keyword>
<dbReference type="PANTHER" id="PTHR24093">
    <property type="entry name" value="CATION TRANSPORTING ATPASE"/>
    <property type="match status" value="1"/>
</dbReference>
<evidence type="ECO:0000313" key="18">
    <source>
        <dbReference type="Proteomes" id="UP001146351"/>
    </source>
</evidence>
<dbReference type="Gene3D" id="2.70.150.10">
    <property type="entry name" value="Calcium-transporting ATPase, cytoplasmic transduction domain A"/>
    <property type="match status" value="1"/>
</dbReference>
<protein>
    <recommendedName>
        <fullName evidence="14">Calcium-transporting ATPase</fullName>
        <ecNumber evidence="14">7.2.2.10</ecNumber>
    </recommendedName>
</protein>
<keyword evidence="8 14" id="KW-0067">ATP-binding</keyword>
<dbReference type="GO" id="GO:0046872">
    <property type="term" value="F:metal ion binding"/>
    <property type="evidence" value="ECO:0007669"/>
    <property type="project" value="UniProtKB-KW"/>
</dbReference>
<evidence type="ECO:0000256" key="7">
    <source>
        <dbReference type="ARBA" id="ARBA00022837"/>
    </source>
</evidence>
<evidence type="ECO:0000256" key="4">
    <source>
        <dbReference type="ARBA" id="ARBA00022692"/>
    </source>
</evidence>
<dbReference type="OrthoDB" id="3352408at2759"/>
<keyword evidence="12 14" id="KW-0406">Ion transport</keyword>
<dbReference type="InterPro" id="IPR023214">
    <property type="entry name" value="HAD_sf"/>
</dbReference>
<reference evidence="17" key="2">
    <citation type="journal article" date="2023" name="IMA Fungus">
        <title>Comparative genomic study of the Penicillium genus elucidates a diverse pangenome and 15 lateral gene transfer events.</title>
        <authorList>
            <person name="Petersen C."/>
            <person name="Sorensen T."/>
            <person name="Nielsen M.R."/>
            <person name="Sondergaard T.E."/>
            <person name="Sorensen J.L."/>
            <person name="Fitzpatrick D.A."/>
            <person name="Frisvad J.C."/>
            <person name="Nielsen K.L."/>
        </authorList>
    </citation>
    <scope>NUCLEOTIDE SEQUENCE</scope>
    <source>
        <strain evidence="17">IBT 21917</strain>
    </source>
</reference>
<evidence type="ECO:0000256" key="15">
    <source>
        <dbReference type="SAM" id="MobiDB-lite"/>
    </source>
</evidence>
<dbReference type="SUPFAM" id="SSF81660">
    <property type="entry name" value="Metal cation-transporting ATPase, ATP-binding domain N"/>
    <property type="match status" value="1"/>
</dbReference>
<keyword evidence="10" id="KW-1278">Translocase</keyword>
<evidence type="ECO:0000256" key="10">
    <source>
        <dbReference type="ARBA" id="ARBA00022967"/>
    </source>
</evidence>
<dbReference type="InterPro" id="IPR006068">
    <property type="entry name" value="ATPase_P-typ_cation-transptr_C"/>
</dbReference>
<feature type="transmembrane region" description="Helical" evidence="14">
    <location>
        <begin position="911"/>
        <end position="930"/>
    </location>
</feature>
<dbReference type="Pfam" id="PF00122">
    <property type="entry name" value="E1-E2_ATPase"/>
    <property type="match status" value="1"/>
</dbReference>
<keyword evidence="6 14" id="KW-0547">Nucleotide-binding</keyword>
<dbReference type="SFLD" id="SFLDG00002">
    <property type="entry name" value="C1.7:_P-type_atpase_like"/>
    <property type="match status" value="1"/>
</dbReference>
<dbReference type="InterPro" id="IPR059000">
    <property type="entry name" value="ATPase_P-type_domA"/>
</dbReference>
<dbReference type="PRINTS" id="PR00119">
    <property type="entry name" value="CATATPASE"/>
</dbReference>
<keyword evidence="3 14" id="KW-0109">Calcium transport</keyword>
<dbReference type="InterPro" id="IPR004014">
    <property type="entry name" value="ATPase_P-typ_cation-transptr_N"/>
</dbReference>
<accession>A0A9W9IU76</accession>
<evidence type="ECO:0000256" key="11">
    <source>
        <dbReference type="ARBA" id="ARBA00022989"/>
    </source>
</evidence>
<evidence type="ECO:0000256" key="9">
    <source>
        <dbReference type="ARBA" id="ARBA00022842"/>
    </source>
</evidence>
<proteinExistence type="inferred from homology"/>
<evidence type="ECO:0000256" key="14">
    <source>
        <dbReference type="RuleBase" id="RU361146"/>
    </source>
</evidence>
<name>A0A9W9IU76_9EURO</name>
<dbReference type="GO" id="GO:0005388">
    <property type="term" value="F:P-type calcium transporter activity"/>
    <property type="evidence" value="ECO:0007669"/>
    <property type="project" value="UniProtKB-EC"/>
</dbReference>
<dbReference type="InterPro" id="IPR036412">
    <property type="entry name" value="HAD-like_sf"/>
</dbReference>
<dbReference type="EC" id="7.2.2.10" evidence="14"/>
<evidence type="ECO:0000256" key="3">
    <source>
        <dbReference type="ARBA" id="ARBA00022568"/>
    </source>
</evidence>
<feature type="transmembrane region" description="Helical" evidence="14">
    <location>
        <begin position="975"/>
        <end position="996"/>
    </location>
</feature>
<comment type="subcellular location">
    <subcellularLocation>
        <location evidence="1">Endomembrane system</location>
        <topology evidence="1">Multi-pass membrane protein</topology>
    </subcellularLocation>
    <subcellularLocation>
        <location evidence="14">Membrane</location>
        <topology evidence="14">Multi-pass membrane protein</topology>
    </subcellularLocation>
</comment>
<dbReference type="Proteomes" id="UP001146351">
    <property type="component" value="Unassembled WGS sequence"/>
</dbReference>
<keyword evidence="5" id="KW-0479">Metal-binding</keyword>
<dbReference type="NCBIfam" id="TIGR01517">
    <property type="entry name" value="ATPase-IIB_Ca"/>
    <property type="match status" value="1"/>
</dbReference>
<dbReference type="GO" id="GO:0005524">
    <property type="term" value="F:ATP binding"/>
    <property type="evidence" value="ECO:0007669"/>
    <property type="project" value="UniProtKB-KW"/>
</dbReference>
<evidence type="ECO:0000256" key="5">
    <source>
        <dbReference type="ARBA" id="ARBA00022723"/>
    </source>
</evidence>
<evidence type="ECO:0000256" key="8">
    <source>
        <dbReference type="ARBA" id="ARBA00022840"/>
    </source>
</evidence>
<dbReference type="PROSITE" id="PS00154">
    <property type="entry name" value="ATPASE_E1_E2"/>
    <property type="match status" value="1"/>
</dbReference>
<dbReference type="Gene3D" id="3.40.1110.10">
    <property type="entry name" value="Calcium-transporting ATPase, cytoplasmic domain N"/>
    <property type="match status" value="1"/>
</dbReference>
<keyword evidence="9" id="KW-0460">Magnesium</keyword>
<comment type="caution">
    <text evidence="17">The sequence shown here is derived from an EMBL/GenBank/DDBJ whole genome shotgun (WGS) entry which is preliminary data.</text>
</comment>
<dbReference type="InterPro" id="IPR018303">
    <property type="entry name" value="ATPase_P-typ_P_site"/>
</dbReference>
<comment type="function">
    <text evidence="14">Catalyzes the hydrolysis of ATP coupled with the transport of calcium.</text>
</comment>
<dbReference type="AlphaFoldDB" id="A0A9W9IU76"/>
<dbReference type="SFLD" id="SFLDF00027">
    <property type="entry name" value="p-type_atpase"/>
    <property type="match status" value="1"/>
</dbReference>
<keyword evidence="13 14" id="KW-0472">Membrane</keyword>
<keyword evidence="11 14" id="KW-1133">Transmembrane helix</keyword>
<evidence type="ECO:0000313" key="17">
    <source>
        <dbReference type="EMBL" id="KAJ5184032.1"/>
    </source>
</evidence>
<dbReference type="SUPFAM" id="SSF56784">
    <property type="entry name" value="HAD-like"/>
    <property type="match status" value="1"/>
</dbReference>
<reference evidence="17" key="1">
    <citation type="submission" date="2022-11" db="EMBL/GenBank/DDBJ databases">
        <authorList>
            <person name="Petersen C."/>
        </authorList>
    </citation>
    <scope>NUCLEOTIDE SEQUENCE</scope>
    <source>
        <strain evidence="17">IBT 21917</strain>
    </source>
</reference>
<gene>
    <name evidence="17" type="ORF">N7492_001648</name>
</gene>